<dbReference type="EMBL" id="CP013187">
    <property type="protein sequence ID" value="ALO40643.1"/>
    <property type="molecule type" value="Genomic_DNA"/>
</dbReference>
<feature type="signal peptide" evidence="1">
    <location>
        <begin position="1"/>
        <end position="21"/>
    </location>
</feature>
<dbReference type="SUPFAM" id="SSF47473">
    <property type="entry name" value="EF-hand"/>
    <property type="match status" value="1"/>
</dbReference>
<keyword evidence="1" id="KW-0732">Signal</keyword>
<feature type="chain" id="PRO_5006600794" evidence="1">
    <location>
        <begin position="22"/>
        <end position="73"/>
    </location>
</feature>
<gene>
    <name evidence="3" type="ORF">PP2015_115</name>
</gene>
<name>A0A0S2JXX2_9GAMM</name>
<proteinExistence type="predicted"/>
<dbReference type="RefSeq" id="WP_058028437.1">
    <property type="nucleotide sequence ID" value="NZ_CP013187.1"/>
</dbReference>
<dbReference type="InterPro" id="IPR018247">
    <property type="entry name" value="EF_Hand_1_Ca_BS"/>
</dbReference>
<dbReference type="PROSITE" id="PS50222">
    <property type="entry name" value="EF_HAND_2"/>
    <property type="match status" value="1"/>
</dbReference>
<dbReference type="Gene3D" id="1.10.238.10">
    <property type="entry name" value="EF-hand"/>
    <property type="match status" value="1"/>
</dbReference>
<dbReference type="STRING" id="161398.PP2015_115"/>
<evidence type="ECO:0000313" key="4">
    <source>
        <dbReference type="Proteomes" id="UP000061457"/>
    </source>
</evidence>
<dbReference type="InterPro" id="IPR011992">
    <property type="entry name" value="EF-hand-dom_pair"/>
</dbReference>
<feature type="domain" description="EF-hand" evidence="2">
    <location>
        <begin position="43"/>
        <end position="73"/>
    </location>
</feature>
<accession>A0A0S2JXX2</accession>
<dbReference type="KEGG" id="pphe:PP2015_115"/>
<dbReference type="Proteomes" id="UP000061457">
    <property type="component" value="Chromosome I"/>
</dbReference>
<reference evidence="3 4" key="1">
    <citation type="submission" date="2015-11" db="EMBL/GenBank/DDBJ databases">
        <authorList>
            <person name="Zhang Y."/>
            <person name="Guo Z."/>
        </authorList>
    </citation>
    <scope>NUCLEOTIDE SEQUENCE [LARGE SCALE GENOMIC DNA]</scope>
    <source>
        <strain evidence="3 4">KCTC 12086</strain>
    </source>
</reference>
<evidence type="ECO:0000313" key="3">
    <source>
        <dbReference type="EMBL" id="ALO40643.1"/>
    </source>
</evidence>
<sequence length="73" mass="8040">MTLSKTLLMTTSLFISAFALASDVQFSSVDTNKDGVISQTEAKAVPKVAAQFYQLDENKNGELSESEFKNFKQ</sequence>
<dbReference type="GO" id="GO:0005509">
    <property type="term" value="F:calcium ion binding"/>
    <property type="evidence" value="ECO:0007669"/>
    <property type="project" value="InterPro"/>
</dbReference>
<protein>
    <submittedName>
        <fullName evidence="3">Calmodulin-like protein</fullName>
    </submittedName>
</protein>
<evidence type="ECO:0000256" key="1">
    <source>
        <dbReference type="SAM" id="SignalP"/>
    </source>
</evidence>
<dbReference type="InterPro" id="IPR002048">
    <property type="entry name" value="EF_hand_dom"/>
</dbReference>
<dbReference type="AlphaFoldDB" id="A0A0S2JXX2"/>
<dbReference type="PATRIC" id="fig|161398.10.peg.119"/>
<evidence type="ECO:0000259" key="2">
    <source>
        <dbReference type="PROSITE" id="PS50222"/>
    </source>
</evidence>
<organism evidence="3 4">
    <name type="scientific">Pseudoalteromonas phenolica</name>
    <dbReference type="NCBI Taxonomy" id="161398"/>
    <lineage>
        <taxon>Bacteria</taxon>
        <taxon>Pseudomonadati</taxon>
        <taxon>Pseudomonadota</taxon>
        <taxon>Gammaproteobacteria</taxon>
        <taxon>Alteromonadales</taxon>
        <taxon>Pseudoalteromonadaceae</taxon>
        <taxon>Pseudoalteromonas</taxon>
    </lineage>
</organism>
<keyword evidence="4" id="KW-1185">Reference proteome</keyword>
<dbReference type="OrthoDB" id="6305914at2"/>
<dbReference type="PROSITE" id="PS00018">
    <property type="entry name" value="EF_HAND_1"/>
    <property type="match status" value="1"/>
</dbReference>
<dbReference type="Pfam" id="PF13202">
    <property type="entry name" value="EF-hand_5"/>
    <property type="match status" value="2"/>
</dbReference>